<keyword evidence="2" id="KW-1185">Reference proteome</keyword>
<dbReference type="Proteomes" id="UP001179121">
    <property type="component" value="Chromosome"/>
</dbReference>
<sequence length="446" mass="49511">MTFATQSPLERAATYPLLDALIERRSRRFGRGMHLNGGPLAYQSALPPQPLQVEEEAALAFAACGITGYGLADLPYQDGAVLESGGGNILIHFVGRPVASGDAAHAVVLFVLNDEGAWMLKRPQDYPRQALPELIQAGRNHQLVELYERHRVRISDRRPDVPRTLPYVPPFNKWSANRPGTTYFLPVNDVTALYINILLSAFSEDFGYFVVDDRHRFQPAGLARFAGSKGGHLSDDPEQGRVATITSLETWLYEFAAIEQGGMLQNLGLMAQALGLGGFSHFAAHPFAWFQALDFRMEEIPFSRTIGAGWLRTGLLRMLHDDLPVPTGVGLERNGQALLKPYCPPYYRTMAEAVRAFVEYKYGAGRGTLRDGGATSAWQDGASVQQGIPGYSDRAIEATIAYCDYVYSRYGRFPAYSGPFRTVLAYQAHHLDHTFYDRFYKPGVYA</sequence>
<proteinExistence type="predicted"/>
<name>A0AA86T6L2_9BACT</name>
<evidence type="ECO:0000313" key="1">
    <source>
        <dbReference type="EMBL" id="CAI4033135.1"/>
    </source>
</evidence>
<protein>
    <submittedName>
        <fullName evidence="1">Uncharacterized protein</fullName>
    </submittedName>
</protein>
<gene>
    <name evidence="1" type="ORF">DNFV4_03568</name>
</gene>
<organism evidence="1 2">
    <name type="scientific">Nitrospira tepida</name>
    <dbReference type="NCBI Taxonomy" id="2973512"/>
    <lineage>
        <taxon>Bacteria</taxon>
        <taxon>Pseudomonadati</taxon>
        <taxon>Nitrospirota</taxon>
        <taxon>Nitrospiria</taxon>
        <taxon>Nitrospirales</taxon>
        <taxon>Nitrospiraceae</taxon>
        <taxon>Nitrospira</taxon>
    </lineage>
</organism>
<dbReference type="AlphaFoldDB" id="A0AA86T6L2"/>
<dbReference type="EMBL" id="OX365700">
    <property type="protein sequence ID" value="CAI4033135.1"/>
    <property type="molecule type" value="Genomic_DNA"/>
</dbReference>
<evidence type="ECO:0000313" key="2">
    <source>
        <dbReference type="Proteomes" id="UP001179121"/>
    </source>
</evidence>
<dbReference type="KEGG" id="nti:DNFV4_03568"/>
<reference evidence="1" key="1">
    <citation type="submission" date="2022-10" db="EMBL/GenBank/DDBJ databases">
        <authorList>
            <person name="Koch H."/>
        </authorList>
    </citation>
    <scope>NUCLEOTIDE SEQUENCE</scope>
    <source>
        <strain evidence="1">DNF</strain>
    </source>
</reference>
<accession>A0AA86T6L2</accession>
<dbReference type="RefSeq" id="WP_289270090.1">
    <property type="nucleotide sequence ID" value="NZ_OX365700.1"/>
</dbReference>